<dbReference type="EMBL" id="CT573073">
    <property type="protein sequence ID" value="CAJ71151.1"/>
    <property type="molecule type" value="Genomic_DNA"/>
</dbReference>
<evidence type="ECO:0000313" key="1">
    <source>
        <dbReference type="EMBL" id="CAJ71151.1"/>
    </source>
</evidence>
<reference evidence="1" key="2">
    <citation type="submission" date="2006-01" db="EMBL/GenBank/DDBJ databases">
        <authorList>
            <person name="Genoscope"/>
        </authorList>
    </citation>
    <scope>NUCLEOTIDE SEQUENCE</scope>
</reference>
<reference evidence="1" key="1">
    <citation type="journal article" date="2006" name="Nature">
        <title>Deciphering the evolution and metabolism of an anammox bacterium from a community genome.</title>
        <authorList>
            <person name="Strous M."/>
            <person name="Pelletier E."/>
            <person name="Mangenot S."/>
            <person name="Rattei T."/>
            <person name="Lehner A."/>
            <person name="Taylor M.W."/>
            <person name="Horn M."/>
            <person name="Daims H."/>
            <person name="Bartol-Mavel D."/>
            <person name="Wincker P."/>
            <person name="Barbe V."/>
            <person name="Fonknechten N."/>
            <person name="Vallenet D."/>
            <person name="Segurens B."/>
            <person name="Schenowitz-Truong C."/>
            <person name="Medigue C."/>
            <person name="Collingro A."/>
            <person name="Snel B."/>
            <person name="Dutilh B.E."/>
            <person name="OpDenCamp H.J.M."/>
            <person name="vanDerDrift C."/>
            <person name="Cirpus I."/>
            <person name="vanDePas-Schoonen K.T."/>
            <person name="Harhangi H.R."/>
            <person name="vanNiftrik L."/>
            <person name="Schmid M."/>
            <person name="Keltjens J."/>
            <person name="vanDeVossenberg J."/>
            <person name="Kartal B."/>
            <person name="Meier H."/>
            <person name="Frishman D."/>
            <person name="Huynen M.A."/>
            <person name="Mewes H."/>
            <person name="Weissenbach J."/>
            <person name="Jetten M.S.M."/>
            <person name="Wagner M."/>
            <person name="LePaslier D."/>
        </authorList>
    </citation>
    <scope>NUCLEOTIDE SEQUENCE</scope>
</reference>
<protein>
    <submittedName>
        <fullName evidence="1">Uncharacterized protein</fullName>
    </submittedName>
</protein>
<proteinExistence type="predicted"/>
<dbReference type="AlphaFoldDB" id="Q1PV98"/>
<sequence length="52" mass="6111">MKLINIQVNPFTCINNYSSESALLHWLYMNLKVSSFCRGMGSNLYQLHICQW</sequence>
<name>Q1PV98_KUEST</name>
<accession>Q1PV98</accession>
<organism evidence="1">
    <name type="scientific">Kuenenia stuttgartiensis</name>
    <dbReference type="NCBI Taxonomy" id="174633"/>
    <lineage>
        <taxon>Bacteria</taxon>
        <taxon>Pseudomonadati</taxon>
        <taxon>Planctomycetota</taxon>
        <taxon>Candidatus Brocadiia</taxon>
        <taxon>Candidatus Brocadiales</taxon>
        <taxon>Candidatus Brocadiaceae</taxon>
        <taxon>Candidatus Kuenenia</taxon>
    </lineage>
</organism>
<gene>
    <name evidence="1" type="ORF">kustc0406</name>
</gene>